<gene>
    <name evidence="2" type="ORF">SSPSH_002816</name>
</gene>
<sequence length="132" mass="13974">MALPAFAGGSINSGNYVLHYSAVNSLQIPQAVADSNGIDRAGDTAIVMITLQKPTSDAPLNAVPADVTGSARSLMGERKTLSFKRVENAGSVYALAPVAIEDEQTLTFDLNVRAADGRATIPVQFNQTFYTR</sequence>
<protein>
    <recommendedName>
        <fullName evidence="1">DUF4426 domain-containing protein</fullName>
    </recommendedName>
</protein>
<dbReference type="RefSeq" id="WP_006913579.1">
    <property type="nucleotide sequence ID" value="NZ_AFNV02000020.1"/>
</dbReference>
<organism evidence="2 3">
    <name type="scientific">Salinisphaera shabanensis E1L3A</name>
    <dbReference type="NCBI Taxonomy" id="1033802"/>
    <lineage>
        <taxon>Bacteria</taxon>
        <taxon>Pseudomonadati</taxon>
        <taxon>Pseudomonadota</taxon>
        <taxon>Gammaproteobacteria</taxon>
        <taxon>Salinisphaerales</taxon>
        <taxon>Salinisphaeraceae</taxon>
        <taxon>Salinisphaera</taxon>
    </lineage>
</organism>
<evidence type="ECO:0000259" key="1">
    <source>
        <dbReference type="Pfam" id="PF14467"/>
    </source>
</evidence>
<comment type="caution">
    <text evidence="2">The sequence shown here is derived from an EMBL/GenBank/DDBJ whole genome shotgun (WGS) entry which is preliminary data.</text>
</comment>
<feature type="domain" description="DUF4426" evidence="1">
    <location>
        <begin position="13"/>
        <end position="131"/>
    </location>
</feature>
<dbReference type="Proteomes" id="UP000006242">
    <property type="component" value="Unassembled WGS sequence"/>
</dbReference>
<reference evidence="2 3" key="1">
    <citation type="journal article" date="2011" name="J. Bacteriol.">
        <title>Genome sequence of Salinisphaera shabanensis, a gammaproteobacterium from the harsh, variable environment of the brine-seawater interface of the Shaban Deep in the Red Sea.</title>
        <authorList>
            <person name="Antunes A."/>
            <person name="Alam I."/>
            <person name="Bajic V.B."/>
            <person name="Stingl U."/>
        </authorList>
    </citation>
    <scope>NUCLEOTIDE SEQUENCE [LARGE SCALE GENOMIC DNA]</scope>
    <source>
        <strain evidence="2 3">E1L3A</strain>
    </source>
</reference>
<dbReference type="STRING" id="1033802.SSPSH_002816"/>
<evidence type="ECO:0000313" key="2">
    <source>
        <dbReference type="EMBL" id="ERJ18356.1"/>
    </source>
</evidence>
<dbReference type="EMBL" id="AFNV02000020">
    <property type="protein sequence ID" value="ERJ18356.1"/>
    <property type="molecule type" value="Genomic_DNA"/>
</dbReference>
<dbReference type="AlphaFoldDB" id="U2E394"/>
<dbReference type="Pfam" id="PF14467">
    <property type="entry name" value="DUF4426"/>
    <property type="match status" value="1"/>
</dbReference>
<accession>U2E394</accession>
<keyword evidence="3" id="KW-1185">Reference proteome</keyword>
<proteinExistence type="predicted"/>
<name>U2E394_9GAMM</name>
<dbReference type="Gene3D" id="2.60.40.3340">
    <property type="entry name" value="Domain of unknown function DUF4426"/>
    <property type="match status" value="1"/>
</dbReference>
<evidence type="ECO:0000313" key="3">
    <source>
        <dbReference type="Proteomes" id="UP000006242"/>
    </source>
</evidence>
<dbReference type="InterPro" id="IPR025218">
    <property type="entry name" value="DUF4426"/>
</dbReference>
<dbReference type="OrthoDB" id="8563353at2"/>
<reference evidence="2 3" key="2">
    <citation type="journal article" date="2013" name="PLoS ONE">
        <title>INDIGO - INtegrated Data Warehouse of MIcrobial GenOmes with Examples from the Red Sea Extremophiles.</title>
        <authorList>
            <person name="Alam I."/>
            <person name="Antunes A."/>
            <person name="Kamau A.A."/>
            <person name="Ba Alawi W."/>
            <person name="Kalkatawi M."/>
            <person name="Stingl U."/>
            <person name="Bajic V.B."/>
        </authorList>
    </citation>
    <scope>NUCLEOTIDE SEQUENCE [LARGE SCALE GENOMIC DNA]</scope>
    <source>
        <strain evidence="2 3">E1L3A</strain>
    </source>
</reference>